<protein>
    <submittedName>
        <fullName evidence="2">Uncharacterized protein</fullName>
    </submittedName>
</protein>
<dbReference type="EMBL" id="GGEC01011025">
    <property type="protein sequence ID" value="MBW91508.1"/>
    <property type="molecule type" value="Transcribed_RNA"/>
</dbReference>
<organism evidence="2">
    <name type="scientific">Rhizophora mucronata</name>
    <name type="common">Asiatic mangrove</name>
    <dbReference type="NCBI Taxonomy" id="61149"/>
    <lineage>
        <taxon>Eukaryota</taxon>
        <taxon>Viridiplantae</taxon>
        <taxon>Streptophyta</taxon>
        <taxon>Embryophyta</taxon>
        <taxon>Tracheophyta</taxon>
        <taxon>Spermatophyta</taxon>
        <taxon>Magnoliopsida</taxon>
        <taxon>eudicotyledons</taxon>
        <taxon>Gunneridae</taxon>
        <taxon>Pentapetalae</taxon>
        <taxon>rosids</taxon>
        <taxon>fabids</taxon>
        <taxon>Malpighiales</taxon>
        <taxon>Rhizophoraceae</taxon>
        <taxon>Rhizophora</taxon>
    </lineage>
</organism>
<name>A0A2P2JDH3_RHIMU</name>
<proteinExistence type="predicted"/>
<evidence type="ECO:0000313" key="2">
    <source>
        <dbReference type="EMBL" id="MBW91508.1"/>
    </source>
</evidence>
<evidence type="ECO:0000256" key="1">
    <source>
        <dbReference type="SAM" id="MobiDB-lite"/>
    </source>
</evidence>
<sequence>MHLTKQACKATVKESQKPEPFTEGRVQGGKVGKKMRGQMELQSENLD</sequence>
<feature type="compositionally biased region" description="Basic and acidic residues" evidence="1">
    <location>
        <begin position="11"/>
        <end position="22"/>
    </location>
</feature>
<feature type="region of interest" description="Disordered" evidence="1">
    <location>
        <begin position="1"/>
        <end position="47"/>
    </location>
</feature>
<accession>A0A2P2JDH3</accession>
<reference evidence="2" key="1">
    <citation type="submission" date="2018-02" db="EMBL/GenBank/DDBJ databases">
        <title>Rhizophora mucronata_Transcriptome.</title>
        <authorList>
            <person name="Meera S.P."/>
            <person name="Sreeshan A."/>
            <person name="Augustine A."/>
        </authorList>
    </citation>
    <scope>NUCLEOTIDE SEQUENCE</scope>
    <source>
        <tissue evidence="2">Leaf</tissue>
    </source>
</reference>
<dbReference type="AlphaFoldDB" id="A0A2P2JDH3"/>